<name>A0A395VB16_9FIRM</name>
<comment type="caution">
    <text evidence="1">The sequence shown here is derived from an EMBL/GenBank/DDBJ whole genome shotgun (WGS) entry which is preliminary data.</text>
</comment>
<dbReference type="Proteomes" id="UP000266172">
    <property type="component" value="Unassembled WGS sequence"/>
</dbReference>
<evidence type="ECO:0000313" key="2">
    <source>
        <dbReference type="Proteomes" id="UP000266172"/>
    </source>
</evidence>
<organism evidence="1 2">
    <name type="scientific">Roseburia hominis</name>
    <dbReference type="NCBI Taxonomy" id="301301"/>
    <lineage>
        <taxon>Bacteria</taxon>
        <taxon>Bacillati</taxon>
        <taxon>Bacillota</taxon>
        <taxon>Clostridia</taxon>
        <taxon>Lachnospirales</taxon>
        <taxon>Lachnospiraceae</taxon>
        <taxon>Roseburia</taxon>
    </lineage>
</organism>
<dbReference type="AlphaFoldDB" id="A0A395VB16"/>
<reference evidence="1 2" key="1">
    <citation type="submission" date="2018-08" db="EMBL/GenBank/DDBJ databases">
        <title>A genome reference for cultivated species of the human gut microbiota.</title>
        <authorList>
            <person name="Zou Y."/>
            <person name="Xue W."/>
            <person name="Luo G."/>
        </authorList>
    </citation>
    <scope>NUCLEOTIDE SEQUENCE [LARGE SCALE GENOMIC DNA]</scope>
    <source>
        <strain evidence="1 2">AF22-12AC</strain>
    </source>
</reference>
<sequence>MKTPPDKTNVRLKNSTYVRQKQDKIEYLFEKDYGSLGQWVYDIMYAKAKVNMEQRRTPCLHVADGYDPCERARESGKPEVFRTFAGAGIGDFRRMIGRMPVSPGNL</sequence>
<accession>A0A395VB16</accession>
<gene>
    <name evidence="1" type="ORF">DWX93_09810</name>
</gene>
<protein>
    <submittedName>
        <fullName evidence="1">Uncharacterized protein</fullName>
    </submittedName>
</protein>
<evidence type="ECO:0000313" key="1">
    <source>
        <dbReference type="EMBL" id="RGS40404.1"/>
    </source>
</evidence>
<dbReference type="EMBL" id="QRVL01000007">
    <property type="protein sequence ID" value="RGS40404.1"/>
    <property type="molecule type" value="Genomic_DNA"/>
</dbReference>
<proteinExistence type="predicted"/>